<protein>
    <recommendedName>
        <fullName evidence="3">Transposase</fullName>
    </recommendedName>
</protein>
<evidence type="ECO:0000313" key="2">
    <source>
        <dbReference type="Proteomes" id="UP000632222"/>
    </source>
</evidence>
<evidence type="ECO:0008006" key="3">
    <source>
        <dbReference type="Google" id="ProtNLM"/>
    </source>
</evidence>
<name>A0ABQ2CUX5_9DEIO</name>
<dbReference type="EMBL" id="BMOD01000002">
    <property type="protein sequence ID" value="GGJ23109.1"/>
    <property type="molecule type" value="Genomic_DNA"/>
</dbReference>
<dbReference type="Proteomes" id="UP000632222">
    <property type="component" value="Unassembled WGS sequence"/>
</dbReference>
<gene>
    <name evidence="1" type="ORF">GCM10008938_06630</name>
</gene>
<organism evidence="1 2">
    <name type="scientific">Deinococcus roseus</name>
    <dbReference type="NCBI Taxonomy" id="392414"/>
    <lineage>
        <taxon>Bacteria</taxon>
        <taxon>Thermotogati</taxon>
        <taxon>Deinococcota</taxon>
        <taxon>Deinococci</taxon>
        <taxon>Deinococcales</taxon>
        <taxon>Deinococcaceae</taxon>
        <taxon>Deinococcus</taxon>
    </lineage>
</organism>
<keyword evidence="2" id="KW-1185">Reference proteome</keyword>
<sequence>MPLAAGVIHRLAGLCWQIELPGDDGSIQIKGKQHRVFYALMHGGLQWAMWLKSKQAESRGPRAEGICKALA</sequence>
<evidence type="ECO:0000313" key="1">
    <source>
        <dbReference type="EMBL" id="GGJ23109.1"/>
    </source>
</evidence>
<accession>A0ABQ2CUX5</accession>
<proteinExistence type="predicted"/>
<comment type="caution">
    <text evidence="1">The sequence shown here is derived from an EMBL/GenBank/DDBJ whole genome shotgun (WGS) entry which is preliminary data.</text>
</comment>
<reference evidence="2" key="1">
    <citation type="journal article" date="2019" name="Int. J. Syst. Evol. Microbiol.">
        <title>The Global Catalogue of Microorganisms (GCM) 10K type strain sequencing project: providing services to taxonomists for standard genome sequencing and annotation.</title>
        <authorList>
            <consortium name="The Broad Institute Genomics Platform"/>
            <consortium name="The Broad Institute Genome Sequencing Center for Infectious Disease"/>
            <person name="Wu L."/>
            <person name="Ma J."/>
        </authorList>
    </citation>
    <scope>NUCLEOTIDE SEQUENCE [LARGE SCALE GENOMIC DNA]</scope>
    <source>
        <strain evidence="2">JCM 14370</strain>
    </source>
</reference>